<dbReference type="AlphaFoldDB" id="A0AAV7MW38"/>
<reference evidence="2" key="1">
    <citation type="journal article" date="2022" name="bioRxiv">
        <title>Sequencing and chromosome-scale assembly of the giantPleurodeles waltlgenome.</title>
        <authorList>
            <person name="Brown T."/>
            <person name="Elewa A."/>
            <person name="Iarovenko S."/>
            <person name="Subramanian E."/>
            <person name="Araus A.J."/>
            <person name="Petzold A."/>
            <person name="Susuki M."/>
            <person name="Suzuki K.-i.T."/>
            <person name="Hayashi T."/>
            <person name="Toyoda A."/>
            <person name="Oliveira C."/>
            <person name="Osipova E."/>
            <person name="Leigh N.D."/>
            <person name="Simon A."/>
            <person name="Yun M.H."/>
        </authorList>
    </citation>
    <scope>NUCLEOTIDE SEQUENCE</scope>
    <source>
        <strain evidence="2">20211129_DDA</strain>
        <tissue evidence="2">Liver</tissue>
    </source>
</reference>
<feature type="compositionally biased region" description="Basic and acidic residues" evidence="1">
    <location>
        <begin position="28"/>
        <end position="53"/>
    </location>
</feature>
<gene>
    <name evidence="2" type="ORF">NDU88_001980</name>
</gene>
<organism evidence="2 3">
    <name type="scientific">Pleurodeles waltl</name>
    <name type="common">Iberian ribbed newt</name>
    <dbReference type="NCBI Taxonomy" id="8319"/>
    <lineage>
        <taxon>Eukaryota</taxon>
        <taxon>Metazoa</taxon>
        <taxon>Chordata</taxon>
        <taxon>Craniata</taxon>
        <taxon>Vertebrata</taxon>
        <taxon>Euteleostomi</taxon>
        <taxon>Amphibia</taxon>
        <taxon>Batrachia</taxon>
        <taxon>Caudata</taxon>
        <taxon>Salamandroidea</taxon>
        <taxon>Salamandridae</taxon>
        <taxon>Pleurodelinae</taxon>
        <taxon>Pleurodeles</taxon>
    </lineage>
</organism>
<sequence length="96" mass="10949">MRADFRSPALKGKTDSGSEEEESSFRTQKKEDARETPRTEGEDRKNLERHEGGGSRTPETCTGRHDPRGSWVTKDVLNRLEEIDYAKHGNIIEPFC</sequence>
<evidence type="ECO:0000256" key="1">
    <source>
        <dbReference type="SAM" id="MobiDB-lite"/>
    </source>
</evidence>
<proteinExistence type="predicted"/>
<dbReference type="Proteomes" id="UP001066276">
    <property type="component" value="Chromosome 9"/>
</dbReference>
<name>A0AAV7MW38_PLEWA</name>
<comment type="caution">
    <text evidence="2">The sequence shown here is derived from an EMBL/GenBank/DDBJ whole genome shotgun (WGS) entry which is preliminary data.</text>
</comment>
<evidence type="ECO:0000313" key="3">
    <source>
        <dbReference type="Proteomes" id="UP001066276"/>
    </source>
</evidence>
<evidence type="ECO:0000313" key="2">
    <source>
        <dbReference type="EMBL" id="KAJ1104570.1"/>
    </source>
</evidence>
<protein>
    <submittedName>
        <fullName evidence="2">Uncharacterized protein</fullName>
    </submittedName>
</protein>
<feature type="region of interest" description="Disordered" evidence="1">
    <location>
        <begin position="1"/>
        <end position="71"/>
    </location>
</feature>
<dbReference type="EMBL" id="JANPWB010000013">
    <property type="protein sequence ID" value="KAJ1104570.1"/>
    <property type="molecule type" value="Genomic_DNA"/>
</dbReference>
<keyword evidence="3" id="KW-1185">Reference proteome</keyword>
<accession>A0AAV7MW38</accession>